<evidence type="ECO:0000256" key="1">
    <source>
        <dbReference type="SAM" id="Phobius"/>
    </source>
</evidence>
<feature type="transmembrane region" description="Helical" evidence="1">
    <location>
        <begin position="246"/>
        <end position="264"/>
    </location>
</feature>
<dbReference type="eggNOG" id="COG1682">
    <property type="taxonomic scope" value="Bacteria"/>
</dbReference>
<sequence>MFQTTRDSRGRAGSALVLAEVTYHAAVRSVRKTHGNALLAIALNIMQAVIFVAVFYFMFALLGLRGASLRGDFLLYIMSGVFLFLTHTKTLGAVAGAEGPTSPMMQHAPMNTAVSILAAMLSTLYIQTLSLFTILFVYDVVLNPGVVMEIMDPIAAFGMFLLAWFTGAALGMVLMAAKPWAPVPVGIITTLYQRANMIASGKMFVANTLTPQLLAMFDWNPLFHCIDQARGHMFVNYFPRNSSVEYPIWVAVVFLMLGLMGEFYTRKHASASWGAKR</sequence>
<keyword evidence="1" id="KW-0812">Transmembrane</keyword>
<keyword evidence="3" id="KW-1185">Reference proteome</keyword>
<dbReference type="AlphaFoldDB" id="W4HJX7"/>
<keyword evidence="1" id="KW-1133">Transmembrane helix</keyword>
<gene>
    <name evidence="2" type="ORF">ATO8_12751</name>
</gene>
<comment type="caution">
    <text evidence="2">The sequence shown here is derived from an EMBL/GenBank/DDBJ whole genome shotgun (WGS) entry which is preliminary data.</text>
</comment>
<evidence type="ECO:0000313" key="2">
    <source>
        <dbReference type="EMBL" id="ETW12421.1"/>
    </source>
</evidence>
<keyword evidence="1" id="KW-0472">Membrane</keyword>
<feature type="transmembrane region" description="Helical" evidence="1">
    <location>
        <begin position="37"/>
        <end position="61"/>
    </location>
</feature>
<protein>
    <submittedName>
        <fullName evidence="2">Uncharacterized protein</fullName>
    </submittedName>
</protein>
<organism evidence="2 3">
    <name type="scientific">Roseivivax marinus</name>
    <dbReference type="NCBI Taxonomy" id="1379903"/>
    <lineage>
        <taxon>Bacteria</taxon>
        <taxon>Pseudomonadati</taxon>
        <taxon>Pseudomonadota</taxon>
        <taxon>Alphaproteobacteria</taxon>
        <taxon>Rhodobacterales</taxon>
        <taxon>Roseobacteraceae</taxon>
        <taxon>Roseivivax</taxon>
    </lineage>
</organism>
<dbReference type="PATRIC" id="fig|1317118.6.peg.2626"/>
<dbReference type="OrthoDB" id="7835223at2"/>
<dbReference type="STRING" id="1379903.ATO8_12751"/>
<feature type="transmembrane region" description="Helical" evidence="1">
    <location>
        <begin position="116"/>
        <end position="142"/>
    </location>
</feature>
<feature type="transmembrane region" description="Helical" evidence="1">
    <location>
        <begin position="154"/>
        <end position="177"/>
    </location>
</feature>
<accession>W4HJX7</accession>
<reference evidence="2 3" key="1">
    <citation type="journal article" date="2014" name="Antonie Van Leeuwenhoek">
        <title>Roseivivax atlanticus sp. nov., isolated from surface seawater of the Atlantic Ocean.</title>
        <authorList>
            <person name="Li G."/>
            <person name="Lai Q."/>
            <person name="Liu X."/>
            <person name="Sun F."/>
            <person name="Shao Z."/>
        </authorList>
    </citation>
    <scope>NUCLEOTIDE SEQUENCE [LARGE SCALE GENOMIC DNA]</scope>
    <source>
        <strain evidence="2 3">22II-s10s</strain>
    </source>
</reference>
<name>W4HJX7_9RHOB</name>
<feature type="transmembrane region" description="Helical" evidence="1">
    <location>
        <begin position="73"/>
        <end position="96"/>
    </location>
</feature>
<evidence type="ECO:0000313" key="3">
    <source>
        <dbReference type="Proteomes" id="UP000019063"/>
    </source>
</evidence>
<dbReference type="EMBL" id="AQQW01000007">
    <property type="protein sequence ID" value="ETW12421.1"/>
    <property type="molecule type" value="Genomic_DNA"/>
</dbReference>
<dbReference type="RefSeq" id="WP_043844900.1">
    <property type="nucleotide sequence ID" value="NZ_AQQW01000007.1"/>
</dbReference>
<proteinExistence type="predicted"/>
<dbReference type="Proteomes" id="UP000019063">
    <property type="component" value="Unassembled WGS sequence"/>
</dbReference>